<evidence type="ECO:0000313" key="2">
    <source>
        <dbReference type="EMBL" id="SMX41058.1"/>
    </source>
</evidence>
<dbReference type="Pfam" id="PF03737">
    <property type="entry name" value="RraA-like"/>
    <property type="match status" value="1"/>
</dbReference>
<gene>
    <name evidence="2" type="ORF">MAA8898_02353</name>
</gene>
<proteinExistence type="predicted"/>
<evidence type="ECO:0000313" key="3">
    <source>
        <dbReference type="Proteomes" id="UP000207598"/>
    </source>
</evidence>
<feature type="region of interest" description="Disordered" evidence="1">
    <location>
        <begin position="83"/>
        <end position="182"/>
    </location>
</feature>
<keyword evidence="3" id="KW-1185">Reference proteome</keyword>
<feature type="compositionally biased region" description="Basic residues" evidence="1">
    <location>
        <begin position="327"/>
        <end position="342"/>
    </location>
</feature>
<dbReference type="InterPro" id="IPR036704">
    <property type="entry name" value="RraA/RraA-like_sf"/>
</dbReference>
<dbReference type="SUPFAM" id="SSF89562">
    <property type="entry name" value="RraA-like"/>
    <property type="match status" value="1"/>
</dbReference>
<feature type="compositionally biased region" description="Basic and acidic residues" evidence="1">
    <location>
        <begin position="103"/>
        <end position="114"/>
    </location>
</feature>
<dbReference type="Gene3D" id="3.50.30.40">
    <property type="entry name" value="Ribonuclease E inhibitor RraA/RraA-like"/>
    <property type="match status" value="1"/>
</dbReference>
<evidence type="ECO:0000256" key="1">
    <source>
        <dbReference type="SAM" id="MobiDB-lite"/>
    </source>
</evidence>
<reference evidence="2 3" key="1">
    <citation type="submission" date="2017-05" db="EMBL/GenBank/DDBJ databases">
        <authorList>
            <person name="Song R."/>
            <person name="Chenine A.L."/>
            <person name="Ruprecht R.M."/>
        </authorList>
    </citation>
    <scope>NUCLEOTIDE SEQUENCE [LARGE SCALE GENOMIC DNA]</scope>
    <source>
        <strain evidence="2 3">CECT 8898</strain>
    </source>
</reference>
<feature type="compositionally biased region" description="Low complexity" evidence="1">
    <location>
        <begin position="396"/>
        <end position="405"/>
    </location>
</feature>
<dbReference type="Proteomes" id="UP000207598">
    <property type="component" value="Unassembled WGS sequence"/>
</dbReference>
<protein>
    <submittedName>
        <fullName evidence="2">Uncharacterized protein</fullName>
    </submittedName>
</protein>
<dbReference type="EMBL" id="FXYF01000005">
    <property type="protein sequence ID" value="SMX41058.1"/>
    <property type="molecule type" value="Genomic_DNA"/>
</dbReference>
<dbReference type="PROSITE" id="PS51257">
    <property type="entry name" value="PROKAR_LIPOPROTEIN"/>
    <property type="match status" value="1"/>
</dbReference>
<dbReference type="AlphaFoldDB" id="A0A238KE17"/>
<organism evidence="2 3">
    <name type="scientific">Maliponia aquimaris</name>
    <dbReference type="NCBI Taxonomy" id="1673631"/>
    <lineage>
        <taxon>Bacteria</taxon>
        <taxon>Pseudomonadati</taxon>
        <taxon>Pseudomonadota</taxon>
        <taxon>Alphaproteobacteria</taxon>
        <taxon>Rhodobacterales</taxon>
        <taxon>Paracoccaceae</taxon>
        <taxon>Maliponia</taxon>
    </lineage>
</organism>
<sequence>MRKSAGLQDPTAGEILIVGIGQLFVQGCRWMGITGCGPKTGAIEFLDTWRRPIQTVGAMALGTGSIAPVHMLVGLGNALVGEGQAPVCRPDRNHADRRRRQWDRHQPHAADEQGRAPNRRVLGGQAPRDALLPEGADRRGRGPASRGGPDGFVPGPRDAAPGARRQSVPPSGRTCWRGRVSGPRSPIGCSRPSCRLPPTTRACRRTTGCFGAPSRFTRGRALDLRPPHDFSPRPAVAVIEDREGEAALDADRGAINSAVHTGFGPCGAVINGRMRDLGDLPEGCQALAGGIGPSHGHVRAAEITTTVSIFGMDLADGDLVHADRHGAGHPRGPHRPPWHGHRQAAGDRARRSVCRTRPRLWLCEVRYRLGGLRKDPHPGRVHPQVASTLRNCQGSVSSMSSGKCSQRSCNGVQSV</sequence>
<feature type="region of interest" description="Disordered" evidence="1">
    <location>
        <begin position="396"/>
        <end position="415"/>
    </location>
</feature>
<accession>A0A238KE17</accession>
<feature type="region of interest" description="Disordered" evidence="1">
    <location>
        <begin position="326"/>
        <end position="350"/>
    </location>
</feature>
<dbReference type="InterPro" id="IPR005493">
    <property type="entry name" value="RraA/RraA-like"/>
</dbReference>
<name>A0A238KE17_9RHOB</name>
<feature type="compositionally biased region" description="Polar residues" evidence="1">
    <location>
        <begin position="406"/>
        <end position="415"/>
    </location>
</feature>